<dbReference type="InterPro" id="IPR043504">
    <property type="entry name" value="Peptidase_S1_PA_chymotrypsin"/>
</dbReference>
<protein>
    <submittedName>
        <fullName evidence="2">35776_t:CDS:1</fullName>
    </submittedName>
</protein>
<reference evidence="2 3" key="1">
    <citation type="submission" date="2021-06" db="EMBL/GenBank/DDBJ databases">
        <authorList>
            <person name="Kallberg Y."/>
            <person name="Tangrot J."/>
            <person name="Rosling A."/>
        </authorList>
    </citation>
    <scope>NUCLEOTIDE SEQUENCE [LARGE SCALE GENOMIC DNA]</scope>
    <source>
        <strain evidence="2 3">120-4 pot B 10/14</strain>
    </source>
</reference>
<evidence type="ECO:0000256" key="1">
    <source>
        <dbReference type="SAM" id="SignalP"/>
    </source>
</evidence>
<organism evidence="2 3">
    <name type="scientific">Gigaspora margarita</name>
    <dbReference type="NCBI Taxonomy" id="4874"/>
    <lineage>
        <taxon>Eukaryota</taxon>
        <taxon>Fungi</taxon>
        <taxon>Fungi incertae sedis</taxon>
        <taxon>Mucoromycota</taxon>
        <taxon>Glomeromycotina</taxon>
        <taxon>Glomeromycetes</taxon>
        <taxon>Diversisporales</taxon>
        <taxon>Gigasporaceae</taxon>
        <taxon>Gigaspora</taxon>
    </lineage>
</organism>
<feature type="chain" id="PRO_5045666772" evidence="1">
    <location>
        <begin position="23"/>
        <end position="427"/>
    </location>
</feature>
<keyword evidence="1" id="KW-0732">Signal</keyword>
<keyword evidence="3" id="KW-1185">Reference proteome</keyword>
<sequence length="427" mass="47230">MKGIFVLSNLLLFSLILQNHLAYTYTAYTPIARYLKVPESDVPKLLAQEKTLVEGNRIVIPLVTKNEQIFGGSYIDIIANKININTKNLSENGIITNNPAMKPYLNLLSFIQVKNSLYDLNSTFEDLTTLAIEDNATNVMLSNEYIVNNIVIYLSHSDDIQNKEFIADAIKLNPIIIYDEFDESKIEVMKNHSNPKAPNLNAPPLQVYVLGGDGLHNSEFSAFCTAGFWVGSRSNSTFYLMTAAHCSKRGPFNPDGTVDFYHLPWGSKGGGLLVGSMFAPNMSAIKVDMGLIMKQNNRISVTPSVRNTDDQEFPELRIYGIVEMDTVGTLVCKSAYITHSTCGKIIAFNVRVINESGRIFNGLIKIEELACQGESGAPLFPFVEEMFPGIFITGMITSGRVGSACYAVPIGRLITDDMYILTVNDLI</sequence>
<accession>A0ABN7VIK0</accession>
<dbReference type="Gene3D" id="2.40.10.10">
    <property type="entry name" value="Trypsin-like serine proteases"/>
    <property type="match status" value="2"/>
</dbReference>
<gene>
    <name evidence="2" type="ORF">GMARGA_LOCUS19194</name>
</gene>
<dbReference type="InterPro" id="IPR009003">
    <property type="entry name" value="Peptidase_S1_PA"/>
</dbReference>
<evidence type="ECO:0000313" key="3">
    <source>
        <dbReference type="Proteomes" id="UP000789901"/>
    </source>
</evidence>
<dbReference type="EMBL" id="CAJVQB010015840">
    <property type="protein sequence ID" value="CAG8776914.1"/>
    <property type="molecule type" value="Genomic_DNA"/>
</dbReference>
<dbReference type="PROSITE" id="PS00134">
    <property type="entry name" value="TRYPSIN_HIS"/>
    <property type="match status" value="1"/>
</dbReference>
<dbReference type="Proteomes" id="UP000789901">
    <property type="component" value="Unassembled WGS sequence"/>
</dbReference>
<proteinExistence type="predicted"/>
<feature type="signal peptide" evidence="1">
    <location>
        <begin position="1"/>
        <end position="22"/>
    </location>
</feature>
<dbReference type="SUPFAM" id="SSF50494">
    <property type="entry name" value="Trypsin-like serine proteases"/>
    <property type="match status" value="1"/>
</dbReference>
<comment type="caution">
    <text evidence="2">The sequence shown here is derived from an EMBL/GenBank/DDBJ whole genome shotgun (WGS) entry which is preliminary data.</text>
</comment>
<name>A0ABN7VIK0_GIGMA</name>
<dbReference type="InterPro" id="IPR018114">
    <property type="entry name" value="TRYPSIN_HIS"/>
</dbReference>
<evidence type="ECO:0000313" key="2">
    <source>
        <dbReference type="EMBL" id="CAG8776914.1"/>
    </source>
</evidence>